<dbReference type="Proteomes" id="UP001597534">
    <property type="component" value="Unassembled WGS sequence"/>
</dbReference>
<gene>
    <name evidence="2" type="ORF">ACFS5J_01685</name>
</gene>
<reference evidence="3" key="1">
    <citation type="journal article" date="2019" name="Int. J. Syst. Evol. Microbiol.">
        <title>The Global Catalogue of Microorganisms (GCM) 10K type strain sequencing project: providing services to taxonomists for standard genome sequencing and annotation.</title>
        <authorList>
            <consortium name="The Broad Institute Genomics Platform"/>
            <consortium name="The Broad Institute Genome Sequencing Center for Infectious Disease"/>
            <person name="Wu L."/>
            <person name="Ma J."/>
        </authorList>
    </citation>
    <scope>NUCLEOTIDE SEQUENCE [LARGE SCALE GENOMIC DNA]</scope>
    <source>
        <strain evidence="3">KCTC 22671</strain>
    </source>
</reference>
<organism evidence="2 3">
    <name type="scientific">Flavobacterium chuncheonense</name>
    <dbReference type="NCBI Taxonomy" id="2026653"/>
    <lineage>
        <taxon>Bacteria</taxon>
        <taxon>Pseudomonadati</taxon>
        <taxon>Bacteroidota</taxon>
        <taxon>Flavobacteriia</taxon>
        <taxon>Flavobacteriales</taxon>
        <taxon>Flavobacteriaceae</taxon>
        <taxon>Flavobacterium</taxon>
    </lineage>
</organism>
<feature type="transmembrane region" description="Helical" evidence="1">
    <location>
        <begin position="141"/>
        <end position="161"/>
    </location>
</feature>
<dbReference type="EMBL" id="JBHUPC010000007">
    <property type="protein sequence ID" value="MFD2890722.1"/>
    <property type="molecule type" value="Genomic_DNA"/>
</dbReference>
<sequence length="211" mass="24896">MHKNDIEDDWSDKKRQFRTGLLGAILMSFLFLIFPGYKGVNLEKKFSQEKKILSELPIFKKSQHGKGKTNYYVELHFIEDSNVYRIEDINYNFLKHHEFIENIKSGDTITIKRHQLSIHSFVKNGKEYLNYRKAENNRANVIKALGLLFLPQIIICIFALLQKKHPEFSYNGKRHKINFPLIVIGVFIITFLILIFNIDFHIITNGKFVDY</sequence>
<dbReference type="RefSeq" id="WP_379810203.1">
    <property type="nucleotide sequence ID" value="NZ_JBHUPC010000007.1"/>
</dbReference>
<feature type="transmembrane region" description="Helical" evidence="1">
    <location>
        <begin position="20"/>
        <end position="37"/>
    </location>
</feature>
<keyword evidence="1" id="KW-1133">Transmembrane helix</keyword>
<keyword evidence="3" id="KW-1185">Reference proteome</keyword>
<keyword evidence="1" id="KW-0812">Transmembrane</keyword>
<accession>A0ABW5YI02</accession>
<name>A0ABW5YI02_9FLAO</name>
<comment type="caution">
    <text evidence="2">The sequence shown here is derived from an EMBL/GenBank/DDBJ whole genome shotgun (WGS) entry which is preliminary data.</text>
</comment>
<evidence type="ECO:0008006" key="4">
    <source>
        <dbReference type="Google" id="ProtNLM"/>
    </source>
</evidence>
<evidence type="ECO:0000313" key="3">
    <source>
        <dbReference type="Proteomes" id="UP001597534"/>
    </source>
</evidence>
<protein>
    <recommendedName>
        <fullName evidence="4">DUF3592 domain-containing protein</fullName>
    </recommendedName>
</protein>
<evidence type="ECO:0000256" key="1">
    <source>
        <dbReference type="SAM" id="Phobius"/>
    </source>
</evidence>
<evidence type="ECO:0000313" key="2">
    <source>
        <dbReference type="EMBL" id="MFD2890722.1"/>
    </source>
</evidence>
<keyword evidence="1" id="KW-0472">Membrane</keyword>
<feature type="transmembrane region" description="Helical" evidence="1">
    <location>
        <begin position="181"/>
        <end position="203"/>
    </location>
</feature>
<proteinExistence type="predicted"/>